<dbReference type="Proteomes" id="UP000675920">
    <property type="component" value="Unplaced"/>
</dbReference>
<comment type="similarity">
    <text evidence="1">Belongs to the CFA/CMAS family.</text>
</comment>
<feature type="active site" evidence="6">
    <location>
        <position position="372"/>
    </location>
</feature>
<evidence type="ECO:0000256" key="3">
    <source>
        <dbReference type="ARBA" id="ARBA00022679"/>
    </source>
</evidence>
<dbReference type="AlphaFoldDB" id="A0A8B6X3A7"/>
<keyword evidence="2 9" id="KW-0489">Methyltransferase</keyword>
<dbReference type="GO" id="GO:0008610">
    <property type="term" value="P:lipid biosynthetic process"/>
    <property type="evidence" value="ECO:0007669"/>
    <property type="project" value="InterPro"/>
</dbReference>
<evidence type="ECO:0000259" key="7">
    <source>
        <dbReference type="Pfam" id="PF25371"/>
    </source>
</evidence>
<dbReference type="Pfam" id="PF25371">
    <property type="entry name" value="DUF7884"/>
    <property type="match status" value="1"/>
</dbReference>
<dbReference type="PIRSF" id="PIRSF003085">
    <property type="entry name" value="CMAS"/>
    <property type="match status" value="1"/>
</dbReference>
<dbReference type="InterPro" id="IPR057206">
    <property type="entry name" value="DUF7884"/>
</dbReference>
<reference evidence="9" key="1">
    <citation type="submission" date="2025-08" db="UniProtKB">
        <authorList>
            <consortium name="RefSeq"/>
        </authorList>
    </citation>
    <scope>IDENTIFICATION</scope>
</reference>
<sequence length="411" mass="45991">MFWESRLEHFVDRLRASGCVPLELRLWNGRRYDLAGACGVPPVASVVVPSPRSLGYLLRPSLSSLGRAYVEGAIEVEGRLSDVIEASWKLATTAVCAEGRFARLLRGWHHTRASDRADIAYHYDVSNDFYRLWLDERMVYSCAYFEHGDETLAEAQRRKLDHILTKLRVGSGDRLLDIGCGWGALVIHAAKHYGAVCHGITLSEQQHALATERVRAEGLQGRVTIELRDYRDMLPAHAGGFDRISSVGMFEHVGKKHLADYFGIIHGLLKDGGLVLNHGITSTDPADGETPYGGGEFIHDYVFPHGELVHIGTVLQEMQRGGLEPHDIESLRRHYALTLDHWAARFEAHADEARRLAGDRRFRIWRVYLAGCAKAFREDWISVFQVLGCKAGGGALNPLPMSRGWQYGQGR</sequence>
<organism evidence="8 9">
    <name type="scientific">Derxia gummosa DSM 723</name>
    <dbReference type="NCBI Taxonomy" id="1121388"/>
    <lineage>
        <taxon>Bacteria</taxon>
        <taxon>Pseudomonadati</taxon>
        <taxon>Pseudomonadota</taxon>
        <taxon>Betaproteobacteria</taxon>
        <taxon>Burkholderiales</taxon>
        <taxon>Alcaligenaceae</taxon>
        <taxon>Derxia</taxon>
    </lineage>
</organism>
<keyword evidence="5" id="KW-0443">Lipid metabolism</keyword>
<dbReference type="PANTHER" id="PTHR43667:SF1">
    <property type="entry name" value="CYCLOPROPANE-FATTY-ACYL-PHOSPHOLIPID SYNTHASE"/>
    <property type="match status" value="1"/>
</dbReference>
<protein>
    <submittedName>
        <fullName evidence="9">SAM-dependent methyltransferase</fullName>
        <ecNumber evidence="9">2.1.-.-</ecNumber>
    </submittedName>
</protein>
<evidence type="ECO:0000256" key="6">
    <source>
        <dbReference type="PIRSR" id="PIRSR003085-1"/>
    </source>
</evidence>
<evidence type="ECO:0000256" key="5">
    <source>
        <dbReference type="ARBA" id="ARBA00023098"/>
    </source>
</evidence>
<dbReference type="InterPro" id="IPR003333">
    <property type="entry name" value="CMAS"/>
</dbReference>
<evidence type="ECO:0000256" key="1">
    <source>
        <dbReference type="ARBA" id="ARBA00010815"/>
    </source>
</evidence>
<dbReference type="InterPro" id="IPR050723">
    <property type="entry name" value="CFA/CMAS"/>
</dbReference>
<evidence type="ECO:0000313" key="9">
    <source>
        <dbReference type="RefSeq" id="WP_028311080.1"/>
    </source>
</evidence>
<dbReference type="InterPro" id="IPR029063">
    <property type="entry name" value="SAM-dependent_MTases_sf"/>
</dbReference>
<accession>A0A8B6X3A7</accession>
<dbReference type="PANTHER" id="PTHR43667">
    <property type="entry name" value="CYCLOPROPANE-FATTY-ACYL-PHOSPHOLIPID SYNTHASE"/>
    <property type="match status" value="1"/>
</dbReference>
<feature type="domain" description="DUF7884" evidence="7">
    <location>
        <begin position="15"/>
        <end position="92"/>
    </location>
</feature>
<dbReference type="OrthoDB" id="9782855at2"/>
<dbReference type="EC" id="2.1.-.-" evidence="9"/>
<name>A0A8B6X3A7_9BURK</name>
<keyword evidence="8" id="KW-1185">Reference proteome</keyword>
<dbReference type="SUPFAM" id="SSF53335">
    <property type="entry name" value="S-adenosyl-L-methionine-dependent methyltransferases"/>
    <property type="match status" value="1"/>
</dbReference>
<evidence type="ECO:0000256" key="4">
    <source>
        <dbReference type="ARBA" id="ARBA00022691"/>
    </source>
</evidence>
<keyword evidence="4" id="KW-0949">S-adenosyl-L-methionine</keyword>
<evidence type="ECO:0000313" key="8">
    <source>
        <dbReference type="Proteomes" id="UP000675920"/>
    </source>
</evidence>
<dbReference type="Pfam" id="PF02353">
    <property type="entry name" value="CMAS"/>
    <property type="match status" value="1"/>
</dbReference>
<proteinExistence type="inferred from homology"/>
<dbReference type="Gene3D" id="3.40.50.150">
    <property type="entry name" value="Vaccinia Virus protein VP39"/>
    <property type="match status" value="1"/>
</dbReference>
<dbReference type="GO" id="GO:0032259">
    <property type="term" value="P:methylation"/>
    <property type="evidence" value="ECO:0007669"/>
    <property type="project" value="UniProtKB-KW"/>
</dbReference>
<dbReference type="CDD" id="cd02440">
    <property type="entry name" value="AdoMet_MTases"/>
    <property type="match status" value="1"/>
</dbReference>
<dbReference type="GO" id="GO:0008168">
    <property type="term" value="F:methyltransferase activity"/>
    <property type="evidence" value="ECO:0007669"/>
    <property type="project" value="UniProtKB-KW"/>
</dbReference>
<dbReference type="RefSeq" id="WP_028311080.1">
    <property type="nucleotide sequence ID" value="NZ_AXWS01000008.1"/>
</dbReference>
<evidence type="ECO:0000256" key="2">
    <source>
        <dbReference type="ARBA" id="ARBA00022603"/>
    </source>
</evidence>
<keyword evidence="3" id="KW-0808">Transferase</keyword>